<dbReference type="Pfam" id="PF13578">
    <property type="entry name" value="Methyltransf_24"/>
    <property type="match status" value="1"/>
</dbReference>
<organism evidence="1 2">
    <name type="scientific">Microlunatus capsulatus</name>
    <dbReference type="NCBI Taxonomy" id="99117"/>
    <lineage>
        <taxon>Bacteria</taxon>
        <taxon>Bacillati</taxon>
        <taxon>Actinomycetota</taxon>
        <taxon>Actinomycetes</taxon>
        <taxon>Propionibacteriales</taxon>
        <taxon>Propionibacteriaceae</taxon>
        <taxon>Microlunatus</taxon>
    </lineage>
</organism>
<dbReference type="Gene3D" id="3.40.50.150">
    <property type="entry name" value="Vaccinia Virus protein VP39"/>
    <property type="match status" value="1"/>
</dbReference>
<comment type="caution">
    <text evidence="1">The sequence shown here is derived from an EMBL/GenBank/DDBJ whole genome shotgun (WGS) entry which is preliminary data.</text>
</comment>
<evidence type="ECO:0000313" key="1">
    <source>
        <dbReference type="EMBL" id="MBP2415485.1"/>
    </source>
</evidence>
<gene>
    <name evidence="1" type="ORF">JOF54_000407</name>
</gene>
<sequence length="312" mass="33849">MTAAPGDAPPLDRPRGPVRGFTDIPGWFYWLDYLLFRALLRSQAASPPGVLVEIGAYLGKSAVVIGEHVRPGEELVVVDLFGRTDLLPGSAVADANRAEVDGSYRTLTRQTFEQNYRALHPQLPTVVEGLSETVVDHVAPGTARFVHVDASHLFDVVRADIARTRELLRPGGVVVLDDWRSEHTPGVAAAVWEAVLTGGLVPVALTPHKFYGVYDDPAPARRVVEDLVAGDADLRSATQSIAGHEVLRLRRLGAKPAPAGPRLDDRDLDRLADRVAERVGRRLDARPAPAPAPALRGRAGRALRALRRRSPF</sequence>
<dbReference type="SUPFAM" id="SSF53335">
    <property type="entry name" value="S-adenosyl-L-methionine-dependent methyltransferases"/>
    <property type="match status" value="1"/>
</dbReference>
<name>A0ABS4Z3W7_9ACTN</name>
<reference evidence="1 2" key="1">
    <citation type="submission" date="2021-03" db="EMBL/GenBank/DDBJ databases">
        <title>Sequencing the genomes of 1000 actinobacteria strains.</title>
        <authorList>
            <person name="Klenk H.-P."/>
        </authorList>
    </citation>
    <scope>NUCLEOTIDE SEQUENCE [LARGE SCALE GENOMIC DNA]</scope>
    <source>
        <strain evidence="1 2">DSM 12936</strain>
    </source>
</reference>
<accession>A0ABS4Z3W7</accession>
<proteinExistence type="predicted"/>
<dbReference type="EMBL" id="JAGIOB010000001">
    <property type="protein sequence ID" value="MBP2415485.1"/>
    <property type="molecule type" value="Genomic_DNA"/>
</dbReference>
<keyword evidence="2" id="KW-1185">Reference proteome</keyword>
<evidence type="ECO:0000313" key="2">
    <source>
        <dbReference type="Proteomes" id="UP000758168"/>
    </source>
</evidence>
<dbReference type="RefSeq" id="WP_210052539.1">
    <property type="nucleotide sequence ID" value="NZ_JAGIOB010000001.1"/>
</dbReference>
<dbReference type="Proteomes" id="UP000758168">
    <property type="component" value="Unassembled WGS sequence"/>
</dbReference>
<dbReference type="InterPro" id="IPR029063">
    <property type="entry name" value="SAM-dependent_MTases_sf"/>
</dbReference>
<protein>
    <recommendedName>
        <fullName evidence="3">Methyltransferase domain-containing protein</fullName>
    </recommendedName>
</protein>
<evidence type="ECO:0008006" key="3">
    <source>
        <dbReference type="Google" id="ProtNLM"/>
    </source>
</evidence>